<organism evidence="2 3">
    <name type="scientific">Flavobacterium caeni</name>
    <dbReference type="NCBI Taxonomy" id="490189"/>
    <lineage>
        <taxon>Bacteria</taxon>
        <taxon>Pseudomonadati</taxon>
        <taxon>Bacteroidota</taxon>
        <taxon>Flavobacteriia</taxon>
        <taxon>Flavobacteriales</taxon>
        <taxon>Flavobacteriaceae</taxon>
        <taxon>Flavobacterium</taxon>
    </lineage>
</organism>
<comment type="similarity">
    <text evidence="1">Belongs to the UPF0111 family.</text>
</comment>
<dbReference type="STRING" id="490189.SAMN02927903_02806"/>
<protein>
    <recommendedName>
        <fullName evidence="4">Phosphate transport regulator</fullName>
    </recommendedName>
</protein>
<evidence type="ECO:0000313" key="3">
    <source>
        <dbReference type="Proteomes" id="UP000199354"/>
    </source>
</evidence>
<proteinExistence type="inferred from homology"/>
<evidence type="ECO:0000256" key="1">
    <source>
        <dbReference type="ARBA" id="ARBA00008591"/>
    </source>
</evidence>
<evidence type="ECO:0000313" key="2">
    <source>
        <dbReference type="EMBL" id="SCY90081.1"/>
    </source>
</evidence>
<dbReference type="RefSeq" id="WP_091145424.1">
    <property type="nucleotide sequence ID" value="NZ_FMVF01000015.1"/>
</dbReference>
<dbReference type="InterPro" id="IPR052912">
    <property type="entry name" value="UPF0111_domain"/>
</dbReference>
<name>A0A1G5JQ84_9FLAO</name>
<dbReference type="Proteomes" id="UP000199354">
    <property type="component" value="Unassembled WGS sequence"/>
</dbReference>
<dbReference type="EMBL" id="FMVF01000015">
    <property type="protein sequence ID" value="SCY90081.1"/>
    <property type="molecule type" value="Genomic_DNA"/>
</dbReference>
<dbReference type="OrthoDB" id="9797568at2"/>
<accession>A0A1G5JQ84</accession>
<dbReference type="SUPFAM" id="SSF109755">
    <property type="entry name" value="PhoU-like"/>
    <property type="match status" value="1"/>
</dbReference>
<dbReference type="InterPro" id="IPR018445">
    <property type="entry name" value="Put_Phosphate_transp_reg"/>
</dbReference>
<keyword evidence="3" id="KW-1185">Reference proteome</keyword>
<dbReference type="AlphaFoldDB" id="A0A1G5JQ84"/>
<reference evidence="2 3" key="1">
    <citation type="submission" date="2016-10" db="EMBL/GenBank/DDBJ databases">
        <authorList>
            <person name="de Groot N.N."/>
        </authorList>
    </citation>
    <scope>NUCLEOTIDE SEQUENCE [LARGE SCALE GENOMIC DNA]</scope>
    <source>
        <strain evidence="2 3">CGMCC 1.7031</strain>
    </source>
</reference>
<gene>
    <name evidence="2" type="ORF">SAMN02927903_02806</name>
</gene>
<dbReference type="PANTHER" id="PTHR37298">
    <property type="entry name" value="UPF0111 PROTEIN YKAA"/>
    <property type="match status" value="1"/>
</dbReference>
<dbReference type="Gene3D" id="1.20.58.220">
    <property type="entry name" value="Phosphate transport system protein phou homolog 2, domain 2"/>
    <property type="match status" value="1"/>
</dbReference>
<sequence length="215" mass="24648">MNLNSIFQFLVPKDKKFFPLFEQASANLTLLAETLHEAINVPKTEREDYFMKIEELEAKIEEITHTTHLELSRNFITPFDREDIHSLIKSIDNVADYMHGAASRMRLYQVEKITKSIRKLTEINLEACQLIAQAIKHLKDLDNGHKRIAEVCKKINKLESKADTVFDKAVADIFENETDAKNIIKYKEVLSALESASDKCKSVSNVLEQISVKHS</sequence>
<dbReference type="InterPro" id="IPR038078">
    <property type="entry name" value="PhoU-like_sf"/>
</dbReference>
<dbReference type="PANTHER" id="PTHR37298:SF1">
    <property type="entry name" value="UPF0111 PROTEIN YKAA"/>
    <property type="match status" value="1"/>
</dbReference>
<evidence type="ECO:0008006" key="4">
    <source>
        <dbReference type="Google" id="ProtNLM"/>
    </source>
</evidence>
<dbReference type="Pfam" id="PF01865">
    <property type="entry name" value="PhoU_div"/>
    <property type="match status" value="1"/>
</dbReference>